<dbReference type="EC" id="3.4.19.12" evidence="2"/>
<dbReference type="RefSeq" id="XP_046005729.1">
    <property type="nucleotide sequence ID" value="XM_046159658.1"/>
</dbReference>
<dbReference type="GO" id="GO:0004843">
    <property type="term" value="F:cysteine-type deubiquitinase activity"/>
    <property type="evidence" value="ECO:0007669"/>
    <property type="project" value="UniProtKB-EC"/>
</dbReference>
<dbReference type="InterPro" id="IPR022099">
    <property type="entry name" value="DUF3638"/>
</dbReference>
<proteinExistence type="predicted"/>
<dbReference type="Pfam" id="PF12340">
    <property type="entry name" value="DUF3638"/>
    <property type="match status" value="1"/>
</dbReference>
<keyword evidence="5" id="KW-0378">Hydrolase</keyword>
<evidence type="ECO:0000256" key="3">
    <source>
        <dbReference type="ARBA" id="ARBA00022670"/>
    </source>
</evidence>
<comment type="caution">
    <text evidence="8">The sequence shown here is derived from an EMBL/GenBank/DDBJ whole genome shotgun (WGS) entry which is preliminary data.</text>
</comment>
<gene>
    <name evidence="8" type="ORF">B0I36DRAFT_368721</name>
</gene>
<evidence type="ECO:0000256" key="5">
    <source>
        <dbReference type="ARBA" id="ARBA00022801"/>
    </source>
</evidence>
<evidence type="ECO:0000256" key="2">
    <source>
        <dbReference type="ARBA" id="ARBA00012759"/>
    </source>
</evidence>
<evidence type="ECO:0000256" key="4">
    <source>
        <dbReference type="ARBA" id="ARBA00022786"/>
    </source>
</evidence>
<keyword evidence="6" id="KW-0788">Thiol protease</keyword>
<dbReference type="GeneID" id="70189204"/>
<dbReference type="InterPro" id="IPR051346">
    <property type="entry name" value="OTU_Deubiquitinase"/>
</dbReference>
<protein>
    <recommendedName>
        <fullName evidence="2">ubiquitinyl hydrolase 1</fullName>
        <ecNumber evidence="2">3.4.19.12</ecNumber>
    </recommendedName>
</protein>
<evidence type="ECO:0000313" key="9">
    <source>
        <dbReference type="Proteomes" id="UP000756346"/>
    </source>
</evidence>
<comment type="catalytic activity">
    <reaction evidence="1">
        <text>Thiol-dependent hydrolysis of ester, thioester, amide, peptide and isopeptide bonds formed by the C-terminal Gly of ubiquitin (a 76-residue protein attached to proteins as an intracellular targeting signal).</text>
        <dbReference type="EC" id="3.4.19.12"/>
    </reaction>
</comment>
<organism evidence="8 9">
    <name type="scientific">Microdochium trichocladiopsis</name>
    <dbReference type="NCBI Taxonomy" id="1682393"/>
    <lineage>
        <taxon>Eukaryota</taxon>
        <taxon>Fungi</taxon>
        <taxon>Dikarya</taxon>
        <taxon>Ascomycota</taxon>
        <taxon>Pezizomycotina</taxon>
        <taxon>Sordariomycetes</taxon>
        <taxon>Xylariomycetidae</taxon>
        <taxon>Xylariales</taxon>
        <taxon>Microdochiaceae</taxon>
        <taxon>Microdochium</taxon>
    </lineage>
</organism>
<keyword evidence="9" id="KW-1185">Reference proteome</keyword>
<feature type="domain" description="DUF3638" evidence="7">
    <location>
        <begin position="27"/>
        <end position="95"/>
    </location>
</feature>
<dbReference type="EMBL" id="JAGTJQ010000012">
    <property type="protein sequence ID" value="KAH7016105.1"/>
    <property type="molecule type" value="Genomic_DNA"/>
</dbReference>
<reference evidence="8" key="1">
    <citation type="journal article" date="2021" name="Nat. Commun.">
        <title>Genetic determinants of endophytism in the Arabidopsis root mycobiome.</title>
        <authorList>
            <person name="Mesny F."/>
            <person name="Miyauchi S."/>
            <person name="Thiergart T."/>
            <person name="Pickel B."/>
            <person name="Atanasova L."/>
            <person name="Karlsson M."/>
            <person name="Huettel B."/>
            <person name="Barry K.W."/>
            <person name="Haridas S."/>
            <person name="Chen C."/>
            <person name="Bauer D."/>
            <person name="Andreopoulos W."/>
            <person name="Pangilinan J."/>
            <person name="LaButti K."/>
            <person name="Riley R."/>
            <person name="Lipzen A."/>
            <person name="Clum A."/>
            <person name="Drula E."/>
            <person name="Henrissat B."/>
            <person name="Kohler A."/>
            <person name="Grigoriev I.V."/>
            <person name="Martin F.M."/>
            <person name="Hacquard S."/>
        </authorList>
    </citation>
    <scope>NUCLEOTIDE SEQUENCE</scope>
    <source>
        <strain evidence="8">MPI-CAGE-CH-0230</strain>
    </source>
</reference>
<evidence type="ECO:0000256" key="6">
    <source>
        <dbReference type="ARBA" id="ARBA00022807"/>
    </source>
</evidence>
<dbReference type="Proteomes" id="UP000756346">
    <property type="component" value="Unassembled WGS sequence"/>
</dbReference>
<accession>A0A9P9BM63</accession>
<dbReference type="GO" id="GO:0006508">
    <property type="term" value="P:proteolysis"/>
    <property type="evidence" value="ECO:0007669"/>
    <property type="project" value="UniProtKB-KW"/>
</dbReference>
<evidence type="ECO:0000313" key="8">
    <source>
        <dbReference type="EMBL" id="KAH7016105.1"/>
    </source>
</evidence>
<dbReference type="PANTHER" id="PTHR13367:SF34">
    <property type="match status" value="1"/>
</dbReference>
<keyword evidence="4" id="KW-0833">Ubl conjugation pathway</keyword>
<dbReference type="OrthoDB" id="4776863at2759"/>
<dbReference type="PANTHER" id="PTHR13367">
    <property type="entry name" value="UBIQUITIN THIOESTERASE"/>
    <property type="match status" value="1"/>
</dbReference>
<evidence type="ECO:0000259" key="7">
    <source>
        <dbReference type="Pfam" id="PF12340"/>
    </source>
</evidence>
<keyword evidence="3" id="KW-0645">Protease</keyword>
<sequence length="196" mass="22388">MTGKVADIYQLPSASLMLFLGQPIRNNRPEWLLLEIEGAVLIRDVRADLATRMQSPVHGRVAVMQLNTGEGKSSVIVPILITSLADGDKLMRVLLMGIEHKTSCKNDTADRILQLHEYMRRHSRDVVDESDENFSPRFELVYSLGQPQAIDHSPERWTCIREVLNLVRKCLPEVQHDFPMELTSSRDLKVAFHMRD</sequence>
<name>A0A9P9BM63_9PEZI</name>
<dbReference type="AlphaFoldDB" id="A0A9P9BM63"/>
<evidence type="ECO:0000256" key="1">
    <source>
        <dbReference type="ARBA" id="ARBA00000707"/>
    </source>
</evidence>